<reference evidence="5 6" key="1">
    <citation type="submission" date="2021-08" db="EMBL/GenBank/DDBJ databases">
        <title>Comparative Genomics Analysis of the Genus Qipengyuania Reveals Extensive Genetic Diversity and Metabolic Versatility, Including the Description of Fifteen Novel Species.</title>
        <authorList>
            <person name="Liu Y."/>
        </authorList>
    </citation>
    <scope>NUCLEOTIDE SEQUENCE [LARGE SCALE GENOMIC DNA]</scope>
    <source>
        <strain evidence="5 6">GH25</strain>
    </source>
</reference>
<dbReference type="Proteomes" id="UP000776651">
    <property type="component" value="Unassembled WGS sequence"/>
</dbReference>
<dbReference type="Pfam" id="PF00293">
    <property type="entry name" value="NUDIX"/>
    <property type="match status" value="1"/>
</dbReference>
<dbReference type="InterPro" id="IPR000086">
    <property type="entry name" value="NUDIX_hydrolase_dom"/>
</dbReference>
<dbReference type="Gene3D" id="3.90.79.10">
    <property type="entry name" value="Nucleoside Triphosphate Pyrophosphohydrolase"/>
    <property type="match status" value="1"/>
</dbReference>
<organism evidence="5 6">
    <name type="scientific">Qipengyuania pacifica</name>
    <dbReference type="NCBI Taxonomy" id="2860199"/>
    <lineage>
        <taxon>Bacteria</taxon>
        <taxon>Pseudomonadati</taxon>
        <taxon>Pseudomonadota</taxon>
        <taxon>Alphaproteobacteria</taxon>
        <taxon>Sphingomonadales</taxon>
        <taxon>Erythrobacteraceae</taxon>
        <taxon>Qipengyuania</taxon>
    </lineage>
</organism>
<dbReference type="PANTHER" id="PTHR43046:SF16">
    <property type="entry name" value="ADP-RIBOSE PYROPHOSPHATASE YJHB-RELATED"/>
    <property type="match status" value="1"/>
</dbReference>
<proteinExistence type="inferred from homology"/>
<dbReference type="InterPro" id="IPR015797">
    <property type="entry name" value="NUDIX_hydrolase-like_dom_sf"/>
</dbReference>
<dbReference type="PROSITE" id="PS00893">
    <property type="entry name" value="NUDIX_BOX"/>
    <property type="match status" value="1"/>
</dbReference>
<dbReference type="SUPFAM" id="SSF55811">
    <property type="entry name" value="Nudix"/>
    <property type="match status" value="1"/>
</dbReference>
<feature type="domain" description="Nudix hydrolase" evidence="4">
    <location>
        <begin position="30"/>
        <end position="153"/>
    </location>
</feature>
<evidence type="ECO:0000259" key="4">
    <source>
        <dbReference type="PROSITE" id="PS51462"/>
    </source>
</evidence>
<dbReference type="RefSeq" id="WP_221598003.1">
    <property type="nucleotide sequence ID" value="NZ_JAIGNQ010000002.1"/>
</dbReference>
<comment type="cofactor">
    <cofactor evidence="1">
        <name>Mg(2+)</name>
        <dbReference type="ChEBI" id="CHEBI:18420"/>
    </cofactor>
</comment>
<sequence length="156" mass="17692">MLHLIPRPLHRVALKVAHRLRHHWRKFSGITAEGVTIIASNPQGEILLVRHSYGPQGWYFPGGGIRREETPEHAARREMREETGCLVTDLKLVGILNEEISGAPHRAYIFSTVVDAAPEADGREIVEARFFAIRLLPEAMSALTRRRLELWQSCVN</sequence>
<dbReference type="EMBL" id="JAIGNQ010000002">
    <property type="protein sequence ID" value="MBX7488708.1"/>
    <property type="molecule type" value="Genomic_DNA"/>
</dbReference>
<dbReference type="PROSITE" id="PS51462">
    <property type="entry name" value="NUDIX"/>
    <property type="match status" value="1"/>
</dbReference>
<evidence type="ECO:0000256" key="1">
    <source>
        <dbReference type="ARBA" id="ARBA00001946"/>
    </source>
</evidence>
<dbReference type="InterPro" id="IPR020084">
    <property type="entry name" value="NUDIX_hydrolase_CS"/>
</dbReference>
<comment type="similarity">
    <text evidence="3">Belongs to the Nudix hydrolase family.</text>
</comment>
<evidence type="ECO:0000256" key="2">
    <source>
        <dbReference type="ARBA" id="ARBA00022801"/>
    </source>
</evidence>
<dbReference type="InterPro" id="IPR020476">
    <property type="entry name" value="Nudix_hydrolase"/>
</dbReference>
<evidence type="ECO:0000313" key="5">
    <source>
        <dbReference type="EMBL" id="MBX7488708.1"/>
    </source>
</evidence>
<protein>
    <submittedName>
        <fullName evidence="5">NUDIX domain-containing protein</fullName>
    </submittedName>
</protein>
<keyword evidence="6" id="KW-1185">Reference proteome</keyword>
<name>A0ABS7JGF5_9SPHN</name>
<gene>
    <name evidence="5" type="ORF">K3177_09285</name>
</gene>
<dbReference type="PANTHER" id="PTHR43046">
    <property type="entry name" value="GDP-MANNOSE MANNOSYL HYDROLASE"/>
    <property type="match status" value="1"/>
</dbReference>
<dbReference type="PRINTS" id="PR00502">
    <property type="entry name" value="NUDIXFAMILY"/>
</dbReference>
<evidence type="ECO:0000313" key="6">
    <source>
        <dbReference type="Proteomes" id="UP000776651"/>
    </source>
</evidence>
<comment type="caution">
    <text evidence="5">The sequence shown here is derived from an EMBL/GenBank/DDBJ whole genome shotgun (WGS) entry which is preliminary data.</text>
</comment>
<accession>A0ABS7JGF5</accession>
<keyword evidence="2 3" id="KW-0378">Hydrolase</keyword>
<evidence type="ECO:0000256" key="3">
    <source>
        <dbReference type="RuleBase" id="RU003476"/>
    </source>
</evidence>